<organism evidence="1 2">
    <name type="scientific">Rhamnusium bicolor</name>
    <dbReference type="NCBI Taxonomy" id="1586634"/>
    <lineage>
        <taxon>Eukaryota</taxon>
        <taxon>Metazoa</taxon>
        <taxon>Ecdysozoa</taxon>
        <taxon>Arthropoda</taxon>
        <taxon>Hexapoda</taxon>
        <taxon>Insecta</taxon>
        <taxon>Pterygota</taxon>
        <taxon>Neoptera</taxon>
        <taxon>Endopterygota</taxon>
        <taxon>Coleoptera</taxon>
        <taxon>Polyphaga</taxon>
        <taxon>Cucujiformia</taxon>
        <taxon>Chrysomeloidea</taxon>
        <taxon>Cerambycidae</taxon>
        <taxon>Lepturinae</taxon>
        <taxon>Rhagiini</taxon>
        <taxon>Rhamnusium</taxon>
    </lineage>
</organism>
<protein>
    <submittedName>
        <fullName evidence="1">Uncharacterized protein</fullName>
    </submittedName>
</protein>
<comment type="caution">
    <text evidence="1">The sequence shown here is derived from an EMBL/GenBank/DDBJ whole genome shotgun (WGS) entry which is preliminary data.</text>
</comment>
<keyword evidence="2" id="KW-1185">Reference proteome</keyword>
<sequence length="92" mass="9882">MPTLEGDLDFCEAAAETEIPALKQSFRIMGFTKCPMSAKNTCATPNNKLSIAQFKDQLGIGMGTTVVKLEVEHDTGKTCAEISSTISRARKG</sequence>
<name>A0AAV8XT41_9CUCU</name>
<dbReference type="Proteomes" id="UP001162156">
    <property type="component" value="Unassembled WGS sequence"/>
</dbReference>
<proteinExistence type="predicted"/>
<evidence type="ECO:0000313" key="2">
    <source>
        <dbReference type="Proteomes" id="UP001162156"/>
    </source>
</evidence>
<evidence type="ECO:0000313" key="1">
    <source>
        <dbReference type="EMBL" id="KAJ8941403.1"/>
    </source>
</evidence>
<accession>A0AAV8XT41</accession>
<dbReference type="EMBL" id="JANEYF010002874">
    <property type="protein sequence ID" value="KAJ8941403.1"/>
    <property type="molecule type" value="Genomic_DNA"/>
</dbReference>
<reference evidence="1" key="1">
    <citation type="journal article" date="2023" name="Insect Mol. Biol.">
        <title>Genome sequencing provides insights into the evolution of gene families encoding plant cell wall-degrading enzymes in longhorned beetles.</title>
        <authorList>
            <person name="Shin N.R."/>
            <person name="Okamura Y."/>
            <person name="Kirsch R."/>
            <person name="Pauchet Y."/>
        </authorList>
    </citation>
    <scope>NUCLEOTIDE SEQUENCE</scope>
    <source>
        <strain evidence="1">RBIC_L_NR</strain>
    </source>
</reference>
<gene>
    <name evidence="1" type="ORF">NQ314_010403</name>
</gene>
<dbReference type="AlphaFoldDB" id="A0AAV8XT41"/>